<evidence type="ECO:0000313" key="5">
    <source>
        <dbReference type="Proteomes" id="UP001595607"/>
    </source>
</evidence>
<dbReference type="InterPro" id="IPR007055">
    <property type="entry name" value="BON_dom"/>
</dbReference>
<proteinExistence type="predicted"/>
<dbReference type="PROSITE" id="PS51782">
    <property type="entry name" value="LYSM"/>
    <property type="match status" value="1"/>
</dbReference>
<evidence type="ECO:0000259" key="3">
    <source>
        <dbReference type="PROSITE" id="PS51782"/>
    </source>
</evidence>
<feature type="region of interest" description="Disordered" evidence="1">
    <location>
        <begin position="1"/>
        <end position="20"/>
    </location>
</feature>
<dbReference type="Pfam" id="PF01476">
    <property type="entry name" value="LysM"/>
    <property type="match status" value="1"/>
</dbReference>
<dbReference type="EMBL" id="JBHRVA010000003">
    <property type="protein sequence ID" value="MFC3303607.1"/>
    <property type="molecule type" value="Genomic_DNA"/>
</dbReference>
<dbReference type="InterPro" id="IPR018392">
    <property type="entry name" value="LysM"/>
</dbReference>
<name>A0ABV7MFB0_9PROT</name>
<dbReference type="SMART" id="SM00257">
    <property type="entry name" value="LysM"/>
    <property type="match status" value="1"/>
</dbReference>
<evidence type="ECO:0000313" key="4">
    <source>
        <dbReference type="EMBL" id="MFC3303607.1"/>
    </source>
</evidence>
<gene>
    <name evidence="4" type="primary">lysM</name>
    <name evidence="4" type="ORF">ACFONP_12790</name>
</gene>
<dbReference type="InterPro" id="IPR036779">
    <property type="entry name" value="LysM_dom_sf"/>
</dbReference>
<dbReference type="NCBIfam" id="NF008399">
    <property type="entry name" value="PRK11198.1"/>
    <property type="match status" value="1"/>
</dbReference>
<protein>
    <submittedName>
        <fullName evidence="4">Peptidoglycan-binding protein LysM</fullName>
    </submittedName>
</protein>
<dbReference type="PANTHER" id="PTHR34700">
    <property type="entry name" value="POTASSIUM BINDING PROTEIN KBP"/>
    <property type="match status" value="1"/>
</dbReference>
<evidence type="ECO:0000256" key="1">
    <source>
        <dbReference type="SAM" id="MobiDB-lite"/>
    </source>
</evidence>
<reference evidence="5" key="1">
    <citation type="journal article" date="2019" name="Int. J. Syst. Evol. Microbiol.">
        <title>The Global Catalogue of Microorganisms (GCM) 10K type strain sequencing project: providing services to taxonomists for standard genome sequencing and annotation.</title>
        <authorList>
            <consortium name="The Broad Institute Genomics Platform"/>
            <consortium name="The Broad Institute Genome Sequencing Center for Infectious Disease"/>
            <person name="Wu L."/>
            <person name="Ma J."/>
        </authorList>
    </citation>
    <scope>NUCLEOTIDE SEQUENCE [LARGE SCALE GENOMIC DNA]</scope>
    <source>
        <strain evidence="5">KCTC 22245</strain>
    </source>
</reference>
<dbReference type="Gene3D" id="3.10.350.10">
    <property type="entry name" value="LysM domain"/>
    <property type="match status" value="1"/>
</dbReference>
<dbReference type="PANTHER" id="PTHR34700:SF8">
    <property type="entry name" value="POTASSIUM BINDING PROTEIN KBP"/>
    <property type="match status" value="1"/>
</dbReference>
<dbReference type="InterPro" id="IPR052196">
    <property type="entry name" value="Bact_Kbp"/>
</dbReference>
<dbReference type="Pfam" id="PF04972">
    <property type="entry name" value="BON"/>
    <property type="match status" value="1"/>
</dbReference>
<feature type="compositionally biased region" description="Basic and acidic residues" evidence="1">
    <location>
        <begin position="1"/>
        <end position="18"/>
    </location>
</feature>
<dbReference type="Proteomes" id="UP001595607">
    <property type="component" value="Unassembled WGS sequence"/>
</dbReference>
<comment type="caution">
    <text evidence="4">The sequence shown here is derived from an EMBL/GenBank/DDBJ whole genome shotgun (WGS) entry which is preliminary data.</text>
</comment>
<feature type="domain" description="BON" evidence="2">
    <location>
        <begin position="15"/>
        <end position="83"/>
    </location>
</feature>
<feature type="domain" description="LysM" evidence="3">
    <location>
        <begin position="91"/>
        <end position="140"/>
    </location>
</feature>
<accession>A0ABV7MFB0</accession>
<dbReference type="PROSITE" id="PS50914">
    <property type="entry name" value="BON"/>
    <property type="match status" value="1"/>
</dbReference>
<sequence length="144" mass="16194">MELFKFERTRGKDKKPDGDDGNWFTNLFKKNNLKADKVEAEAKDTKVVLKGKVPDRETAEKMIVAAGNNEGVAEVESHLEIEDEKKEPASTMYEVKPGDTLSKIAKEHYGDASKYPVIFEANKPMLSDPDKIYPGQVLRIPPLD</sequence>
<dbReference type="CDD" id="cd00118">
    <property type="entry name" value="LysM"/>
    <property type="match status" value="1"/>
</dbReference>
<evidence type="ECO:0000259" key="2">
    <source>
        <dbReference type="PROSITE" id="PS50914"/>
    </source>
</evidence>
<dbReference type="RefSeq" id="WP_189576317.1">
    <property type="nucleotide sequence ID" value="NZ_BMXU01000002.1"/>
</dbReference>
<organism evidence="4 5">
    <name type="scientific">Parvularcula lutaonensis</name>
    <dbReference type="NCBI Taxonomy" id="491923"/>
    <lineage>
        <taxon>Bacteria</taxon>
        <taxon>Pseudomonadati</taxon>
        <taxon>Pseudomonadota</taxon>
        <taxon>Alphaproteobacteria</taxon>
        <taxon>Parvularculales</taxon>
        <taxon>Parvularculaceae</taxon>
        <taxon>Parvularcula</taxon>
    </lineage>
</organism>
<keyword evidence="5" id="KW-1185">Reference proteome</keyword>
<dbReference type="SUPFAM" id="SSF54106">
    <property type="entry name" value="LysM domain"/>
    <property type="match status" value="1"/>
</dbReference>